<comment type="caution">
    <text evidence="2">The sequence shown here is derived from an EMBL/GenBank/DDBJ whole genome shotgun (WGS) entry which is preliminary data.</text>
</comment>
<evidence type="ECO:0008006" key="4">
    <source>
        <dbReference type="Google" id="ProtNLM"/>
    </source>
</evidence>
<evidence type="ECO:0000313" key="2">
    <source>
        <dbReference type="EMBL" id="GAA4284833.1"/>
    </source>
</evidence>
<dbReference type="EMBL" id="BAABAZ010000006">
    <property type="protein sequence ID" value="GAA4284833.1"/>
    <property type="molecule type" value="Genomic_DNA"/>
</dbReference>
<reference evidence="3" key="1">
    <citation type="journal article" date="2019" name="Int. J. Syst. Evol. Microbiol.">
        <title>The Global Catalogue of Microorganisms (GCM) 10K type strain sequencing project: providing services to taxonomists for standard genome sequencing and annotation.</title>
        <authorList>
            <consortium name="The Broad Institute Genomics Platform"/>
            <consortium name="The Broad Institute Genome Sequencing Center for Infectious Disease"/>
            <person name="Wu L."/>
            <person name="Ma J."/>
        </authorList>
    </citation>
    <scope>NUCLEOTIDE SEQUENCE [LARGE SCALE GENOMIC DNA]</scope>
    <source>
        <strain evidence="3">JCM 17458</strain>
    </source>
</reference>
<keyword evidence="1" id="KW-0812">Transmembrane</keyword>
<gene>
    <name evidence="2" type="ORF">GCM10022261_23640</name>
</gene>
<sequence>MLNLSQPPVNIESVEIAAPFSWLPVIVQAVLTIATVVITGYVTWRVARWRYNQDRNDLEESEQNMKARHQAELDHQRELHEEQLRKMAHSEKRQRQAEFIRSAASDLAAISARAKHDQLTIEDAIRLTQLSLEVRPDFDQDADAFAYDVAHILKGFATSAEDVVTRQEADDLGPKDLYRVSQRLRLEKDSAELAFHMVRWFHPGIAAQAGRAIRNYRETGEFHDPNPPQPKIAN</sequence>
<name>A0ABP8ELK1_9MICO</name>
<protein>
    <recommendedName>
        <fullName evidence="4">DUF4760 domain-containing protein</fullName>
    </recommendedName>
</protein>
<organism evidence="2 3">
    <name type="scientific">Brevibacterium daeguense</name>
    <dbReference type="NCBI Taxonomy" id="909936"/>
    <lineage>
        <taxon>Bacteria</taxon>
        <taxon>Bacillati</taxon>
        <taxon>Actinomycetota</taxon>
        <taxon>Actinomycetes</taxon>
        <taxon>Micrococcales</taxon>
        <taxon>Brevibacteriaceae</taxon>
        <taxon>Brevibacterium</taxon>
    </lineage>
</organism>
<feature type="transmembrane region" description="Helical" evidence="1">
    <location>
        <begin position="20"/>
        <end position="44"/>
    </location>
</feature>
<keyword evidence="1" id="KW-0472">Membrane</keyword>
<accession>A0ABP8ELK1</accession>
<evidence type="ECO:0000313" key="3">
    <source>
        <dbReference type="Proteomes" id="UP001501586"/>
    </source>
</evidence>
<dbReference type="Proteomes" id="UP001501586">
    <property type="component" value="Unassembled WGS sequence"/>
</dbReference>
<keyword evidence="1" id="KW-1133">Transmembrane helix</keyword>
<evidence type="ECO:0000256" key="1">
    <source>
        <dbReference type="SAM" id="Phobius"/>
    </source>
</evidence>
<proteinExistence type="predicted"/>
<dbReference type="RefSeq" id="WP_236862803.1">
    <property type="nucleotide sequence ID" value="NZ_BAABAZ010000006.1"/>
</dbReference>
<keyword evidence="3" id="KW-1185">Reference proteome</keyword>